<accession>A0A1F5L873</accession>
<dbReference type="Gene3D" id="3.40.50.880">
    <property type="match status" value="1"/>
</dbReference>
<dbReference type="InterPro" id="IPR032633">
    <property type="entry name" value="ThiJ-like"/>
</dbReference>
<dbReference type="Pfam" id="PF13561">
    <property type="entry name" value="adh_short_C2"/>
    <property type="match status" value="1"/>
</dbReference>
<dbReference type="Pfam" id="PF17124">
    <property type="entry name" value="ThiJ_like"/>
    <property type="match status" value="1"/>
</dbReference>
<dbReference type="GO" id="GO:0016614">
    <property type="term" value="F:oxidoreductase activity, acting on CH-OH group of donors"/>
    <property type="evidence" value="ECO:0007669"/>
    <property type="project" value="UniProtKB-ARBA"/>
</dbReference>
<dbReference type="OrthoDB" id="1393670at2759"/>
<dbReference type="Gene3D" id="3.40.50.720">
    <property type="entry name" value="NAD(P)-binding Rossmann-like Domain"/>
    <property type="match status" value="1"/>
</dbReference>
<comment type="caution">
    <text evidence="4">The sequence shown here is derived from an EMBL/GenBank/DDBJ whole genome shotgun (WGS) entry which is preliminary data.</text>
</comment>
<dbReference type="AlphaFoldDB" id="A0A1F5L873"/>
<dbReference type="CDD" id="cd03141">
    <property type="entry name" value="GATase1_Hsp31_like"/>
    <property type="match status" value="1"/>
</dbReference>
<keyword evidence="5" id="KW-1185">Reference proteome</keyword>
<dbReference type="EMBL" id="LXJU01000022">
    <property type="protein sequence ID" value="OGE49382.1"/>
    <property type="molecule type" value="Genomic_DNA"/>
</dbReference>
<protein>
    <recommendedName>
        <fullName evidence="6">DJ-1/PfpI domain-containing protein</fullName>
    </recommendedName>
</protein>
<keyword evidence="3" id="KW-0560">Oxidoreductase</keyword>
<proteinExistence type="inferred from homology"/>
<dbReference type="InterPro" id="IPR020904">
    <property type="entry name" value="Sc_DH/Rdtase_CS"/>
</dbReference>
<comment type="similarity">
    <text evidence="1">Belongs to the short-chain dehydrogenases/reductases (SDR) family.</text>
</comment>
<evidence type="ECO:0000313" key="5">
    <source>
        <dbReference type="Proteomes" id="UP000177622"/>
    </source>
</evidence>
<gene>
    <name evidence="4" type="ORF">PENARI_c022G05634</name>
</gene>
<dbReference type="PANTHER" id="PTHR48107:SF26">
    <property type="entry name" value="OXIDOREDUCTASE, SHORT-CHAIN DEHYDROGENASE_REDUCTASE FAMILY (AFU_ORTHOLOGUE AFUA_4G05870)"/>
    <property type="match status" value="1"/>
</dbReference>
<keyword evidence="2" id="KW-0521">NADP</keyword>
<dbReference type="STRING" id="1835702.A0A1F5L873"/>
<reference evidence="4 5" key="1">
    <citation type="journal article" date="2016" name="Sci. Rep.">
        <title>Penicillium arizonense, a new, genome sequenced fungal species, reveals a high chemical diversity in secreted metabolites.</title>
        <authorList>
            <person name="Grijseels S."/>
            <person name="Nielsen J.C."/>
            <person name="Randelovic M."/>
            <person name="Nielsen J."/>
            <person name="Nielsen K.F."/>
            <person name="Workman M."/>
            <person name="Frisvad J.C."/>
        </authorList>
    </citation>
    <scope>NUCLEOTIDE SEQUENCE [LARGE SCALE GENOMIC DNA]</scope>
    <source>
        <strain evidence="4 5">CBS 141311</strain>
    </source>
</reference>
<dbReference type="PANTHER" id="PTHR48107">
    <property type="entry name" value="NADPH-DEPENDENT ALDEHYDE REDUCTASE-LIKE PROTEIN, CHLOROPLASTIC-RELATED"/>
    <property type="match status" value="1"/>
</dbReference>
<dbReference type="SUPFAM" id="SSF51735">
    <property type="entry name" value="NAD(P)-binding Rossmann-fold domains"/>
    <property type="match status" value="1"/>
</dbReference>
<evidence type="ECO:0000256" key="1">
    <source>
        <dbReference type="ARBA" id="ARBA00006484"/>
    </source>
</evidence>
<evidence type="ECO:0000256" key="3">
    <source>
        <dbReference type="ARBA" id="ARBA00023002"/>
    </source>
</evidence>
<dbReference type="Proteomes" id="UP000177622">
    <property type="component" value="Unassembled WGS sequence"/>
</dbReference>
<sequence length="505" mass="55188">MPSKKVLIILSDAHSFPLHKTSGSDAGKMVDQPSGFFLQELAKPLQKLLDAGHEVTFASPKGQEPTTDPNSESLLAYAGNFYERRRELELIERMKRENGFSHPLPFSTISNEKLATFAGLFIPGGHAPLQDLGDDPELGRILRYFNKENKPTAAICHGPYALLSTKKTGDGSFVYKGYKITCWSDTEEKMMEKLFGGEIEKVETALRNEGAVMVEDHQIPIEHHKKPGLQAEMEDPKPTSTQIPTEDNGYQTYKAAGKLSGKRAIITGGDSGIGRAVAILFAMEGASSLITYLPEEEKDAQETKRRVEEAGQSCLCLATDLRDKKNCKMVVETALHNMGGIDILVNNAGTQTMLDDIKDLDEAQWESTFDTNIHPVFYLSKYTIPYLKNGSTIINCASVNHYIGRPDLLDYTSTKGAIVAFTRALSNQQVKNGIRVNCVCPGPVWTPLIPATMTSSAMEQFSGTPMGRPGQPSEVATCFVFLASQDSSFISGQSLHPNGGVVVNG</sequence>
<name>A0A1F5L873_PENAI</name>
<dbReference type="InterPro" id="IPR002347">
    <property type="entry name" value="SDR_fam"/>
</dbReference>
<dbReference type="PRINTS" id="PR00080">
    <property type="entry name" value="SDRFAMILY"/>
</dbReference>
<dbReference type="RefSeq" id="XP_022484833.1">
    <property type="nucleotide sequence ID" value="XM_022635379.1"/>
</dbReference>
<evidence type="ECO:0000313" key="4">
    <source>
        <dbReference type="EMBL" id="OGE49382.1"/>
    </source>
</evidence>
<organism evidence="4 5">
    <name type="scientific">Penicillium arizonense</name>
    <dbReference type="NCBI Taxonomy" id="1835702"/>
    <lineage>
        <taxon>Eukaryota</taxon>
        <taxon>Fungi</taxon>
        <taxon>Dikarya</taxon>
        <taxon>Ascomycota</taxon>
        <taxon>Pezizomycotina</taxon>
        <taxon>Eurotiomycetes</taxon>
        <taxon>Eurotiomycetidae</taxon>
        <taxon>Eurotiales</taxon>
        <taxon>Aspergillaceae</taxon>
        <taxon>Penicillium</taxon>
    </lineage>
</organism>
<dbReference type="GeneID" id="34580113"/>
<dbReference type="FunFam" id="3.40.50.720:FF:000084">
    <property type="entry name" value="Short-chain dehydrogenase reductase"/>
    <property type="match status" value="1"/>
</dbReference>
<dbReference type="SUPFAM" id="SSF52317">
    <property type="entry name" value="Class I glutamine amidotransferase-like"/>
    <property type="match status" value="1"/>
</dbReference>
<evidence type="ECO:0008006" key="6">
    <source>
        <dbReference type="Google" id="ProtNLM"/>
    </source>
</evidence>
<dbReference type="PRINTS" id="PR00081">
    <property type="entry name" value="GDHRDH"/>
</dbReference>
<dbReference type="InterPro" id="IPR036291">
    <property type="entry name" value="NAD(P)-bd_dom_sf"/>
</dbReference>
<evidence type="ECO:0000256" key="2">
    <source>
        <dbReference type="ARBA" id="ARBA00022857"/>
    </source>
</evidence>
<dbReference type="InterPro" id="IPR029062">
    <property type="entry name" value="Class_I_gatase-like"/>
</dbReference>
<dbReference type="PROSITE" id="PS00061">
    <property type="entry name" value="ADH_SHORT"/>
    <property type="match status" value="1"/>
</dbReference>